<protein>
    <submittedName>
        <fullName evidence="2">Uncharacterized protein</fullName>
    </submittedName>
</protein>
<dbReference type="EMBL" id="UINC01043837">
    <property type="protein sequence ID" value="SVB48438.1"/>
    <property type="molecule type" value="Genomic_DNA"/>
</dbReference>
<evidence type="ECO:0000313" key="2">
    <source>
        <dbReference type="EMBL" id="SVB48438.1"/>
    </source>
</evidence>
<feature type="transmembrane region" description="Helical" evidence="1">
    <location>
        <begin position="27"/>
        <end position="45"/>
    </location>
</feature>
<keyword evidence="1" id="KW-0812">Transmembrane</keyword>
<dbReference type="AlphaFoldDB" id="A0A382ECN4"/>
<organism evidence="2">
    <name type="scientific">marine metagenome</name>
    <dbReference type="NCBI Taxonomy" id="408172"/>
    <lineage>
        <taxon>unclassified sequences</taxon>
        <taxon>metagenomes</taxon>
        <taxon>ecological metagenomes</taxon>
    </lineage>
</organism>
<proteinExistence type="predicted"/>
<feature type="non-terminal residue" evidence="2">
    <location>
        <position position="1"/>
    </location>
</feature>
<evidence type="ECO:0000256" key="1">
    <source>
        <dbReference type="SAM" id="Phobius"/>
    </source>
</evidence>
<sequence length="48" mass="5625">RLMGLGGFFFGLMLAKLWAPILGLDWYWYLIIALVLSIKFIITFFKQV</sequence>
<reference evidence="2" key="1">
    <citation type="submission" date="2018-05" db="EMBL/GenBank/DDBJ databases">
        <authorList>
            <person name="Lanie J.A."/>
            <person name="Ng W.-L."/>
            <person name="Kazmierczak K.M."/>
            <person name="Andrzejewski T.M."/>
            <person name="Davidsen T.M."/>
            <person name="Wayne K.J."/>
            <person name="Tettelin H."/>
            <person name="Glass J.I."/>
            <person name="Rusch D."/>
            <person name="Podicherti R."/>
            <person name="Tsui H.-C.T."/>
            <person name="Winkler M.E."/>
        </authorList>
    </citation>
    <scope>NUCLEOTIDE SEQUENCE</scope>
</reference>
<gene>
    <name evidence="2" type="ORF">METZ01_LOCUS201292</name>
</gene>
<keyword evidence="1" id="KW-1133">Transmembrane helix</keyword>
<keyword evidence="1" id="KW-0472">Membrane</keyword>
<accession>A0A382ECN4</accession>
<name>A0A382ECN4_9ZZZZ</name>